<dbReference type="Proteomes" id="UP001567537">
    <property type="component" value="Unassembled WGS sequence"/>
</dbReference>
<dbReference type="EMBL" id="JAHWZY010000019">
    <property type="protein sequence ID" value="MEZ3180823.1"/>
    <property type="molecule type" value="Genomic_DNA"/>
</dbReference>
<comment type="caution">
    <text evidence="1">The sequence shown here is derived from an EMBL/GenBank/DDBJ whole genome shotgun (WGS) entry which is preliminary data.</text>
</comment>
<sequence>MGPPGAPPAVAVVTTGSDGRAVWAFPAPFAAPPVIGALAVDPAPTDDRTVLATLESVTADRATVRVWRTQPLLGLGLLPLMPAGAGVQVHMTASGQPADA</sequence>
<reference evidence="1 2" key="1">
    <citation type="journal article" date="2021" name="Res Sq">
        <title>Streptomyces Pimoensis sp. nov., Isolated From the Taklimakan Desert in Xinjiang, China.</title>
        <authorList>
            <person name="Zhang P."/>
            <person name="Luo X."/>
            <person name="Luo X."/>
            <person name="Liu Z."/>
            <person name="Xia Z."/>
            <person name="Wan C."/>
            <person name="zhang L."/>
        </authorList>
    </citation>
    <scope>NUCLEOTIDE SEQUENCE [LARGE SCALE GENOMIC DNA]</scope>
    <source>
        <strain evidence="1 2">TRM75549</strain>
    </source>
</reference>
<name>A0ABV4J1X4_9ACTN</name>
<organism evidence="1 2">
    <name type="scientific">Streptomyces pimonensis</name>
    <dbReference type="NCBI Taxonomy" id="2860288"/>
    <lineage>
        <taxon>Bacteria</taxon>
        <taxon>Bacillati</taxon>
        <taxon>Actinomycetota</taxon>
        <taxon>Actinomycetes</taxon>
        <taxon>Kitasatosporales</taxon>
        <taxon>Streptomycetaceae</taxon>
        <taxon>Streptomyces</taxon>
    </lineage>
</organism>
<proteinExistence type="predicted"/>
<protein>
    <submittedName>
        <fullName evidence="1">Uncharacterized protein</fullName>
    </submittedName>
</protein>
<evidence type="ECO:0000313" key="2">
    <source>
        <dbReference type="Proteomes" id="UP001567537"/>
    </source>
</evidence>
<evidence type="ECO:0000313" key="1">
    <source>
        <dbReference type="EMBL" id="MEZ3180823.1"/>
    </source>
</evidence>
<keyword evidence="2" id="KW-1185">Reference proteome</keyword>
<accession>A0ABV4J1X4</accession>
<gene>
    <name evidence="1" type="ORF">KYY02_19645</name>
</gene>
<dbReference type="RefSeq" id="WP_371239766.1">
    <property type="nucleotide sequence ID" value="NZ_JAHWZY010000019.1"/>
</dbReference>